<name>A0A1Y6K5A0_9CHLR</name>
<sequence>MQRRKILTFIFSLMSLLILTSCNSNKETADWKVFRIDQEPALNIEFRLPPGWLVDYAPNRDKPGQWEVTLVPPKCTPTQEVEFQNNCITLVAHIKEKSTFSKEAFVELTGSDIPLSIDGSRSALFLGLESFRVNRIKVERYNHLIKSVNGNVHMSTYFFETDSAYFIFITNFPYEQAENETLDNFGLLLESLKTTR</sequence>
<evidence type="ECO:0008006" key="4">
    <source>
        <dbReference type="Google" id="ProtNLM"/>
    </source>
</evidence>
<dbReference type="AlphaFoldDB" id="A0A1Y6K5A0"/>
<feature type="chain" id="PRO_5010989943" description="PsbP C-terminal domain-containing protein" evidence="1">
    <location>
        <begin position="27"/>
        <end position="196"/>
    </location>
</feature>
<evidence type="ECO:0000256" key="1">
    <source>
        <dbReference type="SAM" id="SignalP"/>
    </source>
</evidence>
<keyword evidence="3" id="KW-1185">Reference proteome</keyword>
<protein>
    <recommendedName>
        <fullName evidence="4">PsbP C-terminal domain-containing protein</fullName>
    </recommendedName>
</protein>
<reference evidence="3" key="1">
    <citation type="submission" date="2017-05" db="EMBL/GenBank/DDBJ databases">
        <authorList>
            <person name="Kirkegaard R."/>
            <person name="Mcilroy J S."/>
        </authorList>
    </citation>
    <scope>NUCLEOTIDE SEQUENCE [LARGE SCALE GENOMIC DNA]</scope>
</reference>
<gene>
    <name evidence="2" type="ORF">CFX1CAM_0694</name>
</gene>
<organism evidence="2 3">
    <name type="scientific">Candidatus Brevifilum fermentans</name>
    <dbReference type="NCBI Taxonomy" id="1986204"/>
    <lineage>
        <taxon>Bacteria</taxon>
        <taxon>Bacillati</taxon>
        <taxon>Chloroflexota</taxon>
        <taxon>Anaerolineae</taxon>
        <taxon>Anaerolineales</taxon>
        <taxon>Anaerolineaceae</taxon>
        <taxon>Candidatus Brevifilum</taxon>
    </lineage>
</organism>
<evidence type="ECO:0000313" key="3">
    <source>
        <dbReference type="Proteomes" id="UP000195514"/>
    </source>
</evidence>
<keyword evidence="1" id="KW-0732">Signal</keyword>
<dbReference type="KEGG" id="abat:CFX1CAM_0694"/>
<evidence type="ECO:0000313" key="2">
    <source>
        <dbReference type="EMBL" id="SMX53759.1"/>
    </source>
</evidence>
<feature type="signal peptide" evidence="1">
    <location>
        <begin position="1"/>
        <end position="26"/>
    </location>
</feature>
<dbReference type="PROSITE" id="PS51257">
    <property type="entry name" value="PROKAR_LIPOPROTEIN"/>
    <property type="match status" value="1"/>
</dbReference>
<dbReference type="Proteomes" id="UP000195514">
    <property type="component" value="Chromosome I"/>
</dbReference>
<dbReference type="RefSeq" id="WP_087861680.1">
    <property type="nucleotide sequence ID" value="NZ_LT859958.1"/>
</dbReference>
<dbReference type="EMBL" id="LT859958">
    <property type="protein sequence ID" value="SMX53759.1"/>
    <property type="molecule type" value="Genomic_DNA"/>
</dbReference>
<proteinExistence type="predicted"/>
<accession>A0A1Y6K5A0</accession>